<evidence type="ECO:0000256" key="2">
    <source>
        <dbReference type="SAM" id="Phobius"/>
    </source>
</evidence>
<proteinExistence type="predicted"/>
<feature type="region of interest" description="Disordered" evidence="1">
    <location>
        <begin position="1"/>
        <end position="31"/>
    </location>
</feature>
<dbReference type="EMBL" id="LFXA01000011">
    <property type="protein sequence ID" value="KNB51172.1"/>
    <property type="molecule type" value="Genomic_DNA"/>
</dbReference>
<comment type="caution">
    <text evidence="4">The sequence shown here is derived from an EMBL/GenBank/DDBJ whole genome shotgun (WGS) entry which is preliminary data.</text>
</comment>
<dbReference type="Pfam" id="PF13828">
    <property type="entry name" value="DUF4190"/>
    <property type="match status" value="1"/>
</dbReference>
<dbReference type="AlphaFoldDB" id="A0A0K9XEV7"/>
<feature type="compositionally biased region" description="Low complexity" evidence="1">
    <location>
        <begin position="22"/>
        <end position="31"/>
    </location>
</feature>
<feature type="transmembrane region" description="Helical" evidence="2">
    <location>
        <begin position="65"/>
        <end position="98"/>
    </location>
</feature>
<evidence type="ECO:0000313" key="5">
    <source>
        <dbReference type="Proteomes" id="UP000037288"/>
    </source>
</evidence>
<name>A0A0K9XEV7_9ACTN</name>
<feature type="compositionally biased region" description="Pro residues" evidence="1">
    <location>
        <begin position="9"/>
        <end position="21"/>
    </location>
</feature>
<accession>A0A0K9XEV7</accession>
<keyword evidence="2" id="KW-0472">Membrane</keyword>
<protein>
    <recommendedName>
        <fullName evidence="3">DUF4190 domain-containing protein</fullName>
    </recommendedName>
</protein>
<sequence>MSGYGQNPYGPPSQPQQPPQQPGYGYPAANSAPYQGGYPAAPPVQPYGAAPYGAPMQPSNGIGTAGLVTGIIGAVCSAIVIFWYIGFILGILGIVFGAVGRGKVKRGEATNRGAATTGIVLGILGIILPVIYLVLFASAIGAAGLGSS</sequence>
<evidence type="ECO:0000256" key="1">
    <source>
        <dbReference type="SAM" id="MobiDB-lite"/>
    </source>
</evidence>
<dbReference type="Proteomes" id="UP000037288">
    <property type="component" value="Unassembled WGS sequence"/>
</dbReference>
<evidence type="ECO:0000313" key="4">
    <source>
        <dbReference type="EMBL" id="KNB51172.1"/>
    </source>
</evidence>
<reference evidence="5" key="1">
    <citation type="submission" date="2015-07" db="EMBL/GenBank/DDBJ databases">
        <title>Draft genome sequence of Streptomyces sp. CMAA 1322, a bacterium isolated from Caatinga biome, from dry forest semiarid of Brazil.</title>
        <authorList>
            <person name="Santos S.N."/>
            <person name="Gacesa R."/>
            <person name="Taketani R.G."/>
            <person name="Long P.F."/>
            <person name="Melo I.S."/>
        </authorList>
    </citation>
    <scope>NUCLEOTIDE SEQUENCE [LARGE SCALE GENOMIC DNA]</scope>
    <source>
        <strain evidence="5">CMAA 1322</strain>
    </source>
</reference>
<dbReference type="STRING" id="1678637.AC230_18790"/>
<dbReference type="InterPro" id="IPR025241">
    <property type="entry name" value="DUF4190"/>
</dbReference>
<feature type="transmembrane region" description="Helical" evidence="2">
    <location>
        <begin position="119"/>
        <end position="145"/>
    </location>
</feature>
<evidence type="ECO:0000259" key="3">
    <source>
        <dbReference type="Pfam" id="PF13828"/>
    </source>
</evidence>
<feature type="domain" description="DUF4190" evidence="3">
    <location>
        <begin position="65"/>
        <end position="131"/>
    </location>
</feature>
<dbReference type="PATRIC" id="fig|1678637.3.peg.4040"/>
<keyword evidence="2" id="KW-1133">Transmembrane helix</keyword>
<dbReference type="RefSeq" id="WP_049717417.1">
    <property type="nucleotide sequence ID" value="NZ_LFXA01000011.1"/>
</dbReference>
<organism evidence="4 5">
    <name type="scientific">Streptomyces caatingaensis</name>
    <dbReference type="NCBI Taxonomy" id="1678637"/>
    <lineage>
        <taxon>Bacteria</taxon>
        <taxon>Bacillati</taxon>
        <taxon>Actinomycetota</taxon>
        <taxon>Actinomycetes</taxon>
        <taxon>Kitasatosporales</taxon>
        <taxon>Streptomycetaceae</taxon>
        <taxon>Streptomyces</taxon>
    </lineage>
</organism>
<gene>
    <name evidence="4" type="ORF">AC230_18790</name>
</gene>
<keyword evidence="2" id="KW-0812">Transmembrane</keyword>
<keyword evidence="5" id="KW-1185">Reference proteome</keyword>